<keyword evidence="1" id="KW-0472">Membrane</keyword>
<proteinExistence type="predicted"/>
<dbReference type="RefSeq" id="WP_101236204.1">
    <property type="nucleotide sequence ID" value="NZ_PISJ01000012.1"/>
</dbReference>
<dbReference type="EMBL" id="PISJ01000012">
    <property type="protein sequence ID" value="PKF33802.1"/>
    <property type="molecule type" value="Genomic_DNA"/>
</dbReference>
<gene>
    <name evidence="2" type="ORF">CW311_08105</name>
</gene>
<keyword evidence="1" id="KW-1133">Transmembrane helix</keyword>
<evidence type="ECO:0008006" key="4">
    <source>
        <dbReference type="Google" id="ProtNLM"/>
    </source>
</evidence>
<dbReference type="Proteomes" id="UP000233553">
    <property type="component" value="Unassembled WGS sequence"/>
</dbReference>
<comment type="caution">
    <text evidence="2">The sequence shown here is derived from an EMBL/GenBank/DDBJ whole genome shotgun (WGS) entry which is preliminary data.</text>
</comment>
<evidence type="ECO:0000313" key="3">
    <source>
        <dbReference type="Proteomes" id="UP000233553"/>
    </source>
</evidence>
<feature type="transmembrane region" description="Helical" evidence="1">
    <location>
        <begin position="12"/>
        <end position="32"/>
    </location>
</feature>
<organism evidence="2 3">
    <name type="scientific">Acinetobacter proteolyticus</name>
    <dbReference type="NCBI Taxonomy" id="1776741"/>
    <lineage>
        <taxon>Bacteria</taxon>
        <taxon>Pseudomonadati</taxon>
        <taxon>Pseudomonadota</taxon>
        <taxon>Gammaproteobacteria</taxon>
        <taxon>Moraxellales</taxon>
        <taxon>Moraxellaceae</taxon>
        <taxon>Acinetobacter</taxon>
    </lineage>
</organism>
<keyword evidence="1" id="KW-0812">Transmembrane</keyword>
<evidence type="ECO:0000313" key="2">
    <source>
        <dbReference type="EMBL" id="PKF33802.1"/>
    </source>
</evidence>
<protein>
    <recommendedName>
        <fullName evidence="4">Type II secretion system protein</fullName>
    </recommendedName>
</protein>
<sequence>MKASLPDVEQGITYLWMLFFVFLLGLGLGKSLEVFSLMEQRQKEQELLYVGKIYQEAIRQYYFSGQEKNKYPSHLEDLLKDSRYIVTRRYIRKLYLDPLTNKDFLPVFSAEGGICGVKSTSQKKPIRTFFKEDELQKFNDAKSYQQWEFKYQCT</sequence>
<reference evidence="2 3" key="1">
    <citation type="submission" date="2017-12" db="EMBL/GenBank/DDBJ databases">
        <title>Draft Genome sequences of multiple microbial strains isolated from spacecraft associated surfaces.</title>
        <authorList>
            <person name="Seuylemezian A."/>
            <person name="Vaishampayan P."/>
            <person name="Venkateswaran K."/>
        </authorList>
    </citation>
    <scope>NUCLEOTIDE SEQUENCE [LARGE SCALE GENOMIC DNA]</scope>
    <source>
        <strain evidence="2 3">2P01AA</strain>
    </source>
</reference>
<dbReference type="AlphaFoldDB" id="A0A2N0WFD7"/>
<name>A0A2N0WFD7_9GAMM</name>
<accession>A0A2N0WFD7</accession>
<evidence type="ECO:0000256" key="1">
    <source>
        <dbReference type="SAM" id="Phobius"/>
    </source>
</evidence>